<name>A0A2P2NUA7_RHIMU</name>
<organism evidence="1">
    <name type="scientific">Rhizophora mucronata</name>
    <name type="common">Asiatic mangrove</name>
    <dbReference type="NCBI Taxonomy" id="61149"/>
    <lineage>
        <taxon>Eukaryota</taxon>
        <taxon>Viridiplantae</taxon>
        <taxon>Streptophyta</taxon>
        <taxon>Embryophyta</taxon>
        <taxon>Tracheophyta</taxon>
        <taxon>Spermatophyta</taxon>
        <taxon>Magnoliopsida</taxon>
        <taxon>eudicotyledons</taxon>
        <taxon>Gunneridae</taxon>
        <taxon>Pentapetalae</taxon>
        <taxon>rosids</taxon>
        <taxon>fabids</taxon>
        <taxon>Malpighiales</taxon>
        <taxon>Rhizophoraceae</taxon>
        <taxon>Rhizophora</taxon>
    </lineage>
</organism>
<reference evidence="1" key="1">
    <citation type="submission" date="2018-02" db="EMBL/GenBank/DDBJ databases">
        <title>Rhizophora mucronata_Transcriptome.</title>
        <authorList>
            <person name="Meera S.P."/>
            <person name="Sreeshan A."/>
            <person name="Augustine A."/>
        </authorList>
    </citation>
    <scope>NUCLEOTIDE SEQUENCE</scope>
    <source>
        <tissue evidence="1">Leaf</tissue>
    </source>
</reference>
<evidence type="ECO:0000313" key="1">
    <source>
        <dbReference type="EMBL" id="MBX46092.1"/>
    </source>
</evidence>
<sequence length="38" mass="4149">MLATQICAMQNSCLSTLGMRQSFNGNQLQSAATKQDEQ</sequence>
<dbReference type="EMBL" id="GGEC01065608">
    <property type="protein sequence ID" value="MBX46092.1"/>
    <property type="molecule type" value="Transcribed_RNA"/>
</dbReference>
<proteinExistence type="predicted"/>
<protein>
    <submittedName>
        <fullName evidence="1">Uncharacterized protein</fullName>
    </submittedName>
</protein>
<dbReference type="AlphaFoldDB" id="A0A2P2NUA7"/>
<accession>A0A2P2NUA7</accession>